<dbReference type="Proteomes" id="UP000199034">
    <property type="component" value="Unassembled WGS sequence"/>
</dbReference>
<gene>
    <name evidence="1" type="ORF">SAMN05421872_108266</name>
</gene>
<keyword evidence="2" id="KW-1185">Reference proteome</keyword>
<dbReference type="STRING" id="1045774.SAMN05421872_108266"/>
<proteinExistence type="predicted"/>
<evidence type="ECO:0000313" key="2">
    <source>
        <dbReference type="Proteomes" id="UP000199034"/>
    </source>
</evidence>
<reference evidence="1 2" key="1">
    <citation type="submission" date="2016-10" db="EMBL/GenBank/DDBJ databases">
        <authorList>
            <person name="de Groot N.N."/>
        </authorList>
    </citation>
    <scope>NUCLEOTIDE SEQUENCE [LARGE SCALE GENOMIC DNA]</scope>
    <source>
        <strain evidence="1 2">CGMCC 4.6858</strain>
    </source>
</reference>
<dbReference type="SUPFAM" id="SSF48452">
    <property type="entry name" value="TPR-like"/>
    <property type="match status" value="1"/>
</dbReference>
<dbReference type="EMBL" id="FMZM01000008">
    <property type="protein sequence ID" value="SDD50767.1"/>
    <property type="molecule type" value="Genomic_DNA"/>
</dbReference>
<dbReference type="AlphaFoldDB" id="A0A1G6VCN4"/>
<protein>
    <recommendedName>
        <fullName evidence="3">Tetratricopeptide repeat-containing protein</fullName>
    </recommendedName>
</protein>
<organism evidence="1 2">
    <name type="scientific">Nocardioides lianchengensis</name>
    <dbReference type="NCBI Taxonomy" id="1045774"/>
    <lineage>
        <taxon>Bacteria</taxon>
        <taxon>Bacillati</taxon>
        <taxon>Actinomycetota</taxon>
        <taxon>Actinomycetes</taxon>
        <taxon>Propionibacteriales</taxon>
        <taxon>Nocardioidaceae</taxon>
        <taxon>Nocardioides</taxon>
    </lineage>
</organism>
<dbReference type="OrthoDB" id="5982980at2"/>
<sequence length="316" mass="33828">MLTSGPDGPPARTPQEVWAEWTAATEAEDVAVADRCAAELTEVAPDSYFAWFEAGMHAKARRDWALSASRNERAMPLFGEAEAAELGNGDADPAAWNLGIAATALGDWERARRAWTAYGVAGLDGGAEPIDVDFGAVPIRVNPDQPSLSLQVLPEHGTTEVIWCWRRSPAHAVVASVPLPESGHRFRDVLLHDGQPTGTRQLGNQEVPVFNELERLHDSGLPTWQAEVEGTTPEDVRALSDLAGRRGLGVDDWSAMRFLCVACSHGSPGPGHSHAPAPTATTRLGLAGHAPDLSACLQEWTSTRSGVSVLTLDLLW</sequence>
<dbReference type="InterPro" id="IPR011990">
    <property type="entry name" value="TPR-like_helical_dom_sf"/>
</dbReference>
<evidence type="ECO:0000313" key="1">
    <source>
        <dbReference type="EMBL" id="SDD50767.1"/>
    </source>
</evidence>
<name>A0A1G6VCN4_9ACTN</name>
<evidence type="ECO:0008006" key="3">
    <source>
        <dbReference type="Google" id="ProtNLM"/>
    </source>
</evidence>
<dbReference type="RefSeq" id="WP_139175583.1">
    <property type="nucleotide sequence ID" value="NZ_FMZM01000008.1"/>
</dbReference>
<accession>A0A1G6VCN4</accession>